<evidence type="ECO:0000313" key="7">
    <source>
        <dbReference type="Proteomes" id="UP000325606"/>
    </source>
</evidence>
<evidence type="ECO:0000256" key="4">
    <source>
        <dbReference type="ARBA" id="ARBA00023163"/>
    </source>
</evidence>
<proteinExistence type="inferred from homology"/>
<dbReference type="InterPro" id="IPR000847">
    <property type="entry name" value="LysR_HTH_N"/>
</dbReference>
<protein>
    <submittedName>
        <fullName evidence="6">LysR family transcriptional regulator</fullName>
    </submittedName>
</protein>
<dbReference type="Pfam" id="PF03466">
    <property type="entry name" value="LysR_substrate"/>
    <property type="match status" value="1"/>
</dbReference>
<dbReference type="KEGG" id="nik:F5I99_09390"/>
<evidence type="ECO:0000313" key="6">
    <source>
        <dbReference type="EMBL" id="QEW06698.1"/>
    </source>
</evidence>
<dbReference type="PANTHER" id="PTHR30126">
    <property type="entry name" value="HTH-TYPE TRANSCRIPTIONAL REGULATOR"/>
    <property type="match status" value="1"/>
</dbReference>
<dbReference type="FunFam" id="1.10.10.10:FF:000001">
    <property type="entry name" value="LysR family transcriptional regulator"/>
    <property type="match status" value="1"/>
</dbReference>
<reference evidence="6 7" key="1">
    <citation type="submission" date="2019-09" db="EMBL/GenBank/DDBJ databases">
        <title>Nitrincola iocasae sp. nov., a bacterium isolated from the sediment collected at a cold seep field in South China Sea.</title>
        <authorList>
            <person name="Zhang H."/>
            <person name="Wang H."/>
            <person name="Li C."/>
        </authorList>
    </citation>
    <scope>NUCLEOTIDE SEQUENCE [LARGE SCALE GENOMIC DNA]</scope>
    <source>
        <strain evidence="6 7">KXZD1103</strain>
    </source>
</reference>
<dbReference type="SUPFAM" id="SSF53850">
    <property type="entry name" value="Periplasmic binding protein-like II"/>
    <property type="match status" value="1"/>
</dbReference>
<dbReference type="PROSITE" id="PS50931">
    <property type="entry name" value="HTH_LYSR"/>
    <property type="match status" value="1"/>
</dbReference>
<evidence type="ECO:0000256" key="2">
    <source>
        <dbReference type="ARBA" id="ARBA00023015"/>
    </source>
</evidence>
<gene>
    <name evidence="6" type="ORF">F5I99_09390</name>
</gene>
<dbReference type="Proteomes" id="UP000325606">
    <property type="component" value="Chromosome"/>
</dbReference>
<dbReference type="GO" id="GO:0003700">
    <property type="term" value="F:DNA-binding transcription factor activity"/>
    <property type="evidence" value="ECO:0007669"/>
    <property type="project" value="InterPro"/>
</dbReference>
<evidence type="ECO:0000259" key="5">
    <source>
        <dbReference type="PROSITE" id="PS50931"/>
    </source>
</evidence>
<dbReference type="InterPro" id="IPR005119">
    <property type="entry name" value="LysR_subst-bd"/>
</dbReference>
<comment type="similarity">
    <text evidence="1">Belongs to the LysR transcriptional regulatory family.</text>
</comment>
<dbReference type="Gene3D" id="3.40.190.290">
    <property type="match status" value="1"/>
</dbReference>
<dbReference type="EMBL" id="CP044222">
    <property type="protein sequence ID" value="QEW06698.1"/>
    <property type="molecule type" value="Genomic_DNA"/>
</dbReference>
<name>A0A5J6LE86_9GAMM</name>
<feature type="domain" description="HTH lysR-type" evidence="5">
    <location>
        <begin position="21"/>
        <end position="78"/>
    </location>
</feature>
<dbReference type="PRINTS" id="PR00039">
    <property type="entry name" value="HTHLYSR"/>
</dbReference>
<organism evidence="6 7">
    <name type="scientific">Nitrincola iocasae</name>
    <dbReference type="NCBI Taxonomy" id="2614693"/>
    <lineage>
        <taxon>Bacteria</taxon>
        <taxon>Pseudomonadati</taxon>
        <taxon>Pseudomonadota</taxon>
        <taxon>Gammaproteobacteria</taxon>
        <taxon>Oceanospirillales</taxon>
        <taxon>Oceanospirillaceae</taxon>
        <taxon>Nitrincola</taxon>
    </lineage>
</organism>
<dbReference type="InterPro" id="IPR036388">
    <property type="entry name" value="WH-like_DNA-bd_sf"/>
</dbReference>
<accession>A0A5J6LE86</accession>
<dbReference type="GO" id="GO:0000976">
    <property type="term" value="F:transcription cis-regulatory region binding"/>
    <property type="evidence" value="ECO:0007669"/>
    <property type="project" value="TreeGrafter"/>
</dbReference>
<dbReference type="PANTHER" id="PTHR30126:SF5">
    <property type="entry name" value="HTH-TYPE TRANSCRIPTIONAL ACTIVATOR CMPR"/>
    <property type="match status" value="1"/>
</dbReference>
<dbReference type="InterPro" id="IPR036390">
    <property type="entry name" value="WH_DNA-bd_sf"/>
</dbReference>
<dbReference type="Pfam" id="PF00126">
    <property type="entry name" value="HTH_1"/>
    <property type="match status" value="1"/>
</dbReference>
<keyword evidence="7" id="KW-1185">Reference proteome</keyword>
<dbReference type="AlphaFoldDB" id="A0A5J6LE86"/>
<dbReference type="Gene3D" id="1.10.10.10">
    <property type="entry name" value="Winged helix-like DNA-binding domain superfamily/Winged helix DNA-binding domain"/>
    <property type="match status" value="1"/>
</dbReference>
<dbReference type="SUPFAM" id="SSF46785">
    <property type="entry name" value="Winged helix' DNA-binding domain"/>
    <property type="match status" value="1"/>
</dbReference>
<keyword evidence="2" id="KW-0805">Transcription regulation</keyword>
<keyword evidence="4" id="KW-0804">Transcription</keyword>
<evidence type="ECO:0000256" key="3">
    <source>
        <dbReference type="ARBA" id="ARBA00023125"/>
    </source>
</evidence>
<sequence length="328" mass="36965">MFNEEIERTSDLRRAIMNPHYTLKQLKTFIEVAQHSSVSLAAEHVHVTQPAISMQLKQLEDSFGVSLFQPQGRNIELTPAGEDFYAYCLKVMATLKDLESVMSEHAGAKRGRINLAIVSTAKYFTPKLLAAFNREFPDIHINLFIDNKETVFRELERSAVDMVISGRVPEHLNCTSLVFADNPQSFVAHPAHPLAHQRAISYNQLAKYPFVIREQGSGTRSAVEKLFAAHGVDLQVTMEFPSNEVIKQAVLADMGISFLSHRTMVKELKHGYLKTLDIEGEPYISEWQVAHLKTKKLSPALTCFKQFLSQQGQQLLDSDDLELLVGLK</sequence>
<keyword evidence="3" id="KW-0238">DNA-binding</keyword>
<evidence type="ECO:0000256" key="1">
    <source>
        <dbReference type="ARBA" id="ARBA00009437"/>
    </source>
</evidence>